<comment type="caution">
    <text evidence="1">The sequence shown here is derived from an EMBL/GenBank/DDBJ whole genome shotgun (WGS) entry which is preliminary data.</text>
</comment>
<keyword evidence="2" id="KW-1185">Reference proteome</keyword>
<dbReference type="PANTHER" id="PTHR23248:SF9">
    <property type="entry name" value="PHOSPHOLIPID SCRAMBLASE"/>
    <property type="match status" value="1"/>
</dbReference>
<gene>
    <name evidence="1" type="ORF">B0A65_22390</name>
</gene>
<dbReference type="InterPro" id="IPR005552">
    <property type="entry name" value="Scramblase"/>
</dbReference>
<reference evidence="1 2" key="1">
    <citation type="submission" date="2016-11" db="EMBL/GenBank/DDBJ databases">
        <title>Whole genomes of Flavobacteriaceae.</title>
        <authorList>
            <person name="Stine C."/>
            <person name="Li C."/>
            <person name="Tadesse D."/>
        </authorList>
    </citation>
    <scope>NUCLEOTIDE SEQUENCE [LARGE SCALE GENOMIC DNA]</scope>
    <source>
        <strain evidence="1 2">DSM 15937</strain>
    </source>
</reference>
<evidence type="ECO:0000313" key="2">
    <source>
        <dbReference type="Proteomes" id="UP000198382"/>
    </source>
</evidence>
<evidence type="ECO:0008006" key="3">
    <source>
        <dbReference type="Google" id="ProtNLM"/>
    </source>
</evidence>
<dbReference type="Pfam" id="PF03803">
    <property type="entry name" value="Scramblase"/>
    <property type="match status" value="1"/>
</dbReference>
<dbReference type="EMBL" id="MUGV01000051">
    <property type="protein sequence ID" value="OXA75166.1"/>
    <property type="molecule type" value="Genomic_DNA"/>
</dbReference>
<sequence length="194" mass="22899">MNTDFFNANSYFIDQKHLFFKFYKYHQIYNEKRECIGLIKQRSTFRQTILRSVFSENLLPFIFEIRSCNGALLTSISRRWFFFKSKIIIQDSKGKQIGSIKRKFISFKPVLRILNASDEVIAEISGDLENWNFVISDPSHNQIGSIDKNWIIAMKELFGSTDKYNVIFEEDYIDKKKKIAILSSAIIIYMVMKK</sequence>
<dbReference type="Proteomes" id="UP000198382">
    <property type="component" value="Unassembled WGS sequence"/>
</dbReference>
<dbReference type="InterPro" id="IPR025659">
    <property type="entry name" value="Tubby-like_C"/>
</dbReference>
<dbReference type="PANTHER" id="PTHR23248">
    <property type="entry name" value="PHOSPHOLIPID SCRAMBLASE-RELATED"/>
    <property type="match status" value="1"/>
</dbReference>
<evidence type="ECO:0000313" key="1">
    <source>
        <dbReference type="EMBL" id="OXA75166.1"/>
    </source>
</evidence>
<name>A0ABX4BJ92_FLAFR</name>
<protein>
    <recommendedName>
        <fullName evidence="3">Scramblase</fullName>
    </recommendedName>
</protein>
<proteinExistence type="predicted"/>
<dbReference type="SUPFAM" id="SSF54518">
    <property type="entry name" value="Tubby C-terminal domain-like"/>
    <property type="match status" value="1"/>
</dbReference>
<dbReference type="RefSeq" id="WP_074663946.1">
    <property type="nucleotide sequence ID" value="NZ_MUGV01000051.1"/>
</dbReference>
<accession>A0ABX4BJ92</accession>
<organism evidence="1 2">
    <name type="scientific">Flavobacterium frigidimaris</name>
    <dbReference type="NCBI Taxonomy" id="262320"/>
    <lineage>
        <taxon>Bacteria</taxon>
        <taxon>Pseudomonadati</taxon>
        <taxon>Bacteroidota</taxon>
        <taxon>Flavobacteriia</taxon>
        <taxon>Flavobacteriales</taxon>
        <taxon>Flavobacteriaceae</taxon>
        <taxon>Flavobacterium</taxon>
    </lineage>
</organism>